<dbReference type="InterPro" id="IPR011990">
    <property type="entry name" value="TPR-like_helical_dom_sf"/>
</dbReference>
<protein>
    <submittedName>
        <fullName evidence="2">Uncharacterized protein LOC106181622</fullName>
    </submittedName>
</protein>
<dbReference type="KEGG" id="lak:106181622"/>
<proteinExistence type="predicted"/>
<organism evidence="1 2">
    <name type="scientific">Lingula anatina</name>
    <name type="common">Brachiopod</name>
    <name type="synonym">Lingula unguis</name>
    <dbReference type="NCBI Taxonomy" id="7574"/>
    <lineage>
        <taxon>Eukaryota</taxon>
        <taxon>Metazoa</taxon>
        <taxon>Spiralia</taxon>
        <taxon>Lophotrochozoa</taxon>
        <taxon>Brachiopoda</taxon>
        <taxon>Linguliformea</taxon>
        <taxon>Lingulata</taxon>
        <taxon>Lingulida</taxon>
        <taxon>Linguloidea</taxon>
        <taxon>Lingulidae</taxon>
        <taxon>Lingula</taxon>
    </lineage>
</organism>
<accession>A0A1S3KGE4</accession>
<dbReference type="Pfam" id="PF06041">
    <property type="entry name" value="DUF924"/>
    <property type="match status" value="1"/>
</dbReference>
<dbReference type="InParanoid" id="A0A1S3KGE4"/>
<dbReference type="RefSeq" id="XP_013421529.1">
    <property type="nucleotide sequence ID" value="XM_013566075.1"/>
</dbReference>
<dbReference type="AlphaFoldDB" id="A0A1S3KGE4"/>
<gene>
    <name evidence="2" type="primary">LOC106181622</name>
</gene>
<dbReference type="SUPFAM" id="SSF48452">
    <property type="entry name" value="TPR-like"/>
    <property type="match status" value="1"/>
</dbReference>
<dbReference type="Gene3D" id="1.20.58.320">
    <property type="entry name" value="TPR-like"/>
    <property type="match status" value="1"/>
</dbReference>
<evidence type="ECO:0000313" key="1">
    <source>
        <dbReference type="Proteomes" id="UP000085678"/>
    </source>
</evidence>
<dbReference type="GeneID" id="106181622"/>
<dbReference type="Proteomes" id="UP000085678">
    <property type="component" value="Unplaced"/>
</dbReference>
<dbReference type="InterPro" id="IPR010323">
    <property type="entry name" value="DUF924"/>
</dbReference>
<keyword evidence="1" id="KW-1185">Reference proteome</keyword>
<dbReference type="OrthoDB" id="414698at2759"/>
<evidence type="ECO:0000313" key="2">
    <source>
        <dbReference type="RefSeq" id="XP_013421529.1"/>
    </source>
</evidence>
<reference evidence="2" key="1">
    <citation type="submission" date="2025-08" db="UniProtKB">
        <authorList>
            <consortium name="RefSeq"/>
        </authorList>
    </citation>
    <scope>IDENTIFICATION</scope>
    <source>
        <tissue evidence="2">Gonads</tissue>
    </source>
</reference>
<dbReference type="STRING" id="7574.A0A1S3KGE4"/>
<sequence>MPRGMAAPCCRGVLWLARRSTIHSPCSKVSSVQACCLAYKEVFPTFTCPSASLTFHCPHSTLLSQWQKVQVINSRDFSTSYVTPCTTWSEVNSFWCEGDPYENVKNKWFAAPSSVNEEIRMKFSDLVEKALNGELEDWEENPKGAFALIILLDQFPRSLFKGTAKAFSGEARALRIVDKFTGPSAVWNHRDMSFSERAFIYIPLEHHENMESQVPSLSLSLALITYQLRT</sequence>
<name>A0A1S3KGE4_LINAN</name>